<organismHost>
    <name type="scientific">Phacochoerus africanus</name>
    <name type="common">Warthog</name>
    <dbReference type="NCBI Taxonomy" id="41426"/>
</organismHost>
<protein>
    <submittedName>
        <fullName evidence="3">p505_6R</fullName>
    </submittedName>
</protein>
<organismHost>
    <name type="scientific">Potamochoerus larvatus</name>
    <name type="common">Bushpig</name>
    <dbReference type="NCBI Taxonomy" id="273792"/>
</organismHost>
<sequence length="535" mass="62404">MFSLQDLCRKNIFFLPNVFTKHTLQWLGLYWKEHGSVHRAEKNSILLQNVLVLSINVALQLAGEEGDTDVLQLLLLWEGNLHYAIIRALQTAKYILLCVYHTQIQDWHVLLPLFQDPETFEKCHVLCLACVFICLLQHAVQYIMLSILVKYMEDLLYVWITYRIQSLFVLACANRRIAIIVWIRQNLPIPVPVAIFTIAVATRDLQLFSLRYKIIFVYMQRQGIFQLSNGVRMVVLYRHITMAIHIGLLPFVLETLQHGGNIHTALSYAVSHNTRKILDYLIRQKNIPPITIARLLYLAVQNQSSRKTLYLLLSYIYYKVQNVTKLLQHVLYAKSTLVLQILLEKKENLLDAVLSRLVQHSTYFQVREFIQEFSISPEKFITIPVREKKNVLFEAISADIWENPTERITYLKQILHTIQYASGRRFLLHIIHSIYQSYSLQHEDILILATFYVKYNAITHFTDLCKYLWLYRGTESTKLFLQCLQIAVAKEFPVITSIVCVYIIYLFTAGAITKEEIMQAYVALQLACINILKVD</sequence>
<organism evidence="3">
    <name type="scientific">African swine fever virus</name>
    <name type="common">ASFV</name>
    <dbReference type="NCBI Taxonomy" id="10497"/>
    <lineage>
        <taxon>Viruses</taxon>
        <taxon>Varidnaviria</taxon>
        <taxon>Bamfordvirae</taxon>
        <taxon>Nucleocytoviricota</taxon>
        <taxon>Pokkesviricetes</taxon>
        <taxon>Asfuvirales</taxon>
        <taxon>Asfarviridae</taxon>
        <taxon>Asfivirus</taxon>
        <taxon>Asfivirus haemorrhagiae</taxon>
    </lineage>
</organism>
<organismHost>
    <name type="scientific">Ornithodoros moubata</name>
    <name type="common">Soft tick</name>
    <name type="synonym">Argasid tick</name>
    <dbReference type="NCBI Taxonomy" id="6938"/>
</organismHost>
<feature type="transmembrane region" description="Helical" evidence="2">
    <location>
        <begin position="155"/>
        <end position="174"/>
    </location>
</feature>
<evidence type="ECO:0000256" key="1">
    <source>
        <dbReference type="ARBA" id="ARBA00005608"/>
    </source>
</evidence>
<evidence type="ECO:0000256" key="2">
    <source>
        <dbReference type="SAM" id="Phobius"/>
    </source>
</evidence>
<feature type="transmembrane region" description="Helical" evidence="2">
    <location>
        <begin position="125"/>
        <end position="149"/>
    </location>
</feature>
<comment type="similarity">
    <text evidence="1">Belongs to the asfivirus MGF 505 family.</text>
</comment>
<keyword evidence="2" id="KW-0812">Transmembrane</keyword>
<reference evidence="3" key="1">
    <citation type="submission" date="2019-11" db="EMBL/GenBank/DDBJ databases">
        <authorList>
            <person name="Ndlovu S.S."/>
            <person name="Carulei O."/>
        </authorList>
    </citation>
    <scope>NUCLEOTIDE SEQUENCE [LARGE SCALE GENOMIC DNA]</scope>
    <source>
        <strain evidence="3">RSA_W1_1999</strain>
    </source>
</reference>
<organismHost>
    <name type="scientific">Phacochoerus aethiopicus</name>
    <name type="common">Warthog</name>
    <dbReference type="NCBI Taxonomy" id="85517"/>
</organismHost>
<dbReference type="InterPro" id="IPR004858">
    <property type="entry name" value="MGF_505"/>
</dbReference>
<organismHost>
    <name type="scientific">Sus scrofa</name>
    <name type="common">Pig</name>
    <dbReference type="NCBI Taxonomy" id="9823"/>
</organismHost>
<dbReference type="Pfam" id="PF03158">
    <property type="entry name" value="DUF249"/>
    <property type="match status" value="1"/>
</dbReference>
<accession>A0A6G7KTM5</accession>
<keyword evidence="2" id="KW-0472">Membrane</keyword>
<gene>
    <name evidence="3" type="primary">505_6R</name>
</gene>
<feature type="transmembrane region" description="Helical" evidence="2">
    <location>
        <begin position="492"/>
        <end position="512"/>
    </location>
</feature>
<dbReference type="EMBL" id="MN641876">
    <property type="protein sequence ID" value="QII88718.1"/>
    <property type="molecule type" value="Genomic_DNA"/>
</dbReference>
<keyword evidence="2" id="KW-1133">Transmembrane helix</keyword>
<organismHost>
    <name type="scientific">Ornithodoros</name>
    <name type="common">relapsing fever ticks</name>
    <dbReference type="NCBI Taxonomy" id="6937"/>
</organismHost>
<evidence type="ECO:0000313" key="3">
    <source>
        <dbReference type="EMBL" id="QII88718.1"/>
    </source>
</evidence>
<name>A0A6G7KTM5_ASF</name>
<proteinExistence type="inferred from homology"/>